<dbReference type="GO" id="GO:0004674">
    <property type="term" value="F:protein serine/threonine kinase activity"/>
    <property type="evidence" value="ECO:0007669"/>
    <property type="project" value="UniProtKB-KW"/>
</dbReference>
<evidence type="ECO:0000313" key="16">
    <source>
        <dbReference type="EMBL" id="EEY57557.1"/>
    </source>
</evidence>
<proteinExistence type="inferred from homology"/>
<comment type="catalytic activity">
    <reaction evidence="7 13">
        <text>L-seryl-[protein] + ATP = O-phospho-L-seryl-[protein] + ADP + H(+)</text>
        <dbReference type="Rhea" id="RHEA:17989"/>
        <dbReference type="Rhea" id="RHEA-COMP:9863"/>
        <dbReference type="Rhea" id="RHEA-COMP:11604"/>
        <dbReference type="ChEBI" id="CHEBI:15378"/>
        <dbReference type="ChEBI" id="CHEBI:29999"/>
        <dbReference type="ChEBI" id="CHEBI:30616"/>
        <dbReference type="ChEBI" id="CHEBI:83421"/>
        <dbReference type="ChEBI" id="CHEBI:456216"/>
        <dbReference type="EC" id="2.7.11.1"/>
    </reaction>
</comment>
<feature type="binding site" evidence="9">
    <location>
        <position position="42"/>
    </location>
    <ligand>
        <name>ATP</name>
        <dbReference type="ChEBI" id="CHEBI:30616"/>
    </ligand>
</feature>
<protein>
    <recommendedName>
        <fullName evidence="13">Aurora kinase</fullName>
        <ecNumber evidence="13">2.7.11.1</ecNumber>
    </recommendedName>
</protein>
<feature type="region of interest" description="Disordered" evidence="14">
    <location>
        <begin position="1"/>
        <end position="27"/>
    </location>
</feature>
<evidence type="ECO:0000256" key="5">
    <source>
        <dbReference type="ARBA" id="ARBA00022840"/>
    </source>
</evidence>
<evidence type="ECO:0000256" key="8">
    <source>
        <dbReference type="PIRSR" id="PIRSR630616-1"/>
    </source>
</evidence>
<dbReference type="FunFam" id="1.10.510.10:FF:000235">
    <property type="entry name" value="Serine/threonine-protein kinase ark1"/>
    <property type="match status" value="1"/>
</dbReference>
<keyword evidence="2 13" id="KW-0808">Transferase</keyword>
<evidence type="ECO:0000256" key="11">
    <source>
        <dbReference type="PROSITE-ProRule" id="PRU10141"/>
    </source>
</evidence>
<dbReference type="CDD" id="cd14007">
    <property type="entry name" value="STKc_Aurora"/>
    <property type="match status" value="1"/>
</dbReference>
<name>D0MSX3_PHYIT</name>
<evidence type="ECO:0000256" key="12">
    <source>
        <dbReference type="RuleBase" id="RU000304"/>
    </source>
</evidence>
<keyword evidence="4 13" id="KW-0418">Kinase</keyword>
<feature type="active site" description="Proton acceptor" evidence="8">
    <location>
        <position position="152"/>
    </location>
</feature>
<dbReference type="EMBL" id="DS028118">
    <property type="protein sequence ID" value="EEY57557.1"/>
    <property type="molecule type" value="Genomic_DNA"/>
</dbReference>
<dbReference type="FunFam" id="3.30.200.20:FF:000042">
    <property type="entry name" value="Aurora kinase A"/>
    <property type="match status" value="1"/>
</dbReference>
<dbReference type="Proteomes" id="UP000006643">
    <property type="component" value="Unassembled WGS sequence"/>
</dbReference>
<evidence type="ECO:0000256" key="6">
    <source>
        <dbReference type="ARBA" id="ARBA00047899"/>
    </source>
</evidence>
<reference evidence="17" key="1">
    <citation type="journal article" date="2009" name="Nature">
        <title>Genome sequence and analysis of the Irish potato famine pathogen Phytophthora infestans.</title>
        <authorList>
            <consortium name="The Broad Institute Genome Sequencing Platform"/>
            <person name="Haas B.J."/>
            <person name="Kamoun S."/>
            <person name="Zody M.C."/>
            <person name="Jiang R.H."/>
            <person name="Handsaker R.E."/>
            <person name="Cano L.M."/>
            <person name="Grabherr M."/>
            <person name="Kodira C.D."/>
            <person name="Raffaele S."/>
            <person name="Torto-Alalibo T."/>
            <person name="Bozkurt T.O."/>
            <person name="Ah-Fong A.M."/>
            <person name="Alvarado L."/>
            <person name="Anderson V.L."/>
            <person name="Armstrong M.R."/>
            <person name="Avrova A."/>
            <person name="Baxter L."/>
            <person name="Beynon J."/>
            <person name="Boevink P.C."/>
            <person name="Bollmann S.R."/>
            <person name="Bos J.I."/>
            <person name="Bulone V."/>
            <person name="Cai G."/>
            <person name="Cakir C."/>
            <person name="Carrington J.C."/>
            <person name="Chawner M."/>
            <person name="Conti L."/>
            <person name="Costanzo S."/>
            <person name="Ewan R."/>
            <person name="Fahlgren N."/>
            <person name="Fischbach M.A."/>
            <person name="Fugelstad J."/>
            <person name="Gilroy E.M."/>
            <person name="Gnerre S."/>
            <person name="Green P.J."/>
            <person name="Grenville-Briggs L.J."/>
            <person name="Griffith J."/>
            <person name="Grunwald N.J."/>
            <person name="Horn K."/>
            <person name="Horner N.R."/>
            <person name="Hu C.H."/>
            <person name="Huitema E."/>
            <person name="Jeong D.H."/>
            <person name="Jones A.M."/>
            <person name="Jones J.D."/>
            <person name="Jones R.W."/>
            <person name="Karlsson E.K."/>
            <person name="Kunjeti S.G."/>
            <person name="Lamour K."/>
            <person name="Liu Z."/>
            <person name="Ma L."/>
            <person name="Maclean D."/>
            <person name="Chibucos M.C."/>
            <person name="McDonald H."/>
            <person name="McWalters J."/>
            <person name="Meijer H.J."/>
            <person name="Morgan W."/>
            <person name="Morris P.F."/>
            <person name="Munro C.A."/>
            <person name="O'Neill K."/>
            <person name="Ospina-Giraldo M."/>
            <person name="Pinzon A."/>
            <person name="Pritchard L."/>
            <person name="Ramsahoye B."/>
            <person name="Ren Q."/>
            <person name="Restrepo S."/>
            <person name="Roy S."/>
            <person name="Sadanandom A."/>
            <person name="Savidor A."/>
            <person name="Schornack S."/>
            <person name="Schwartz D.C."/>
            <person name="Schumann U.D."/>
            <person name="Schwessinger B."/>
            <person name="Seyer L."/>
            <person name="Sharpe T."/>
            <person name="Silvar C."/>
            <person name="Song J."/>
            <person name="Studholme D.J."/>
            <person name="Sykes S."/>
            <person name="Thines M."/>
            <person name="van de Vondervoort P.J."/>
            <person name="Phuntumart V."/>
            <person name="Wawra S."/>
            <person name="Weide R."/>
            <person name="Win J."/>
            <person name="Young C."/>
            <person name="Zhou S."/>
            <person name="Fry W."/>
            <person name="Meyers B.C."/>
            <person name="van West P."/>
            <person name="Ristaino J."/>
            <person name="Govers F."/>
            <person name="Birch P.R."/>
            <person name="Whisson S.C."/>
            <person name="Judelson H.S."/>
            <person name="Nusbaum C."/>
        </authorList>
    </citation>
    <scope>NUCLEOTIDE SEQUENCE [LARGE SCALE GENOMIC DNA]</scope>
    <source>
        <strain evidence="17">T30-4</strain>
    </source>
</reference>
<evidence type="ECO:0000259" key="15">
    <source>
        <dbReference type="PROSITE" id="PS50011"/>
    </source>
</evidence>
<dbReference type="InterPro" id="IPR011009">
    <property type="entry name" value="Kinase-like_dom_sf"/>
</dbReference>
<evidence type="ECO:0000256" key="13">
    <source>
        <dbReference type="RuleBase" id="RU367134"/>
    </source>
</evidence>
<evidence type="ECO:0000256" key="4">
    <source>
        <dbReference type="ARBA" id="ARBA00022777"/>
    </source>
</evidence>
<evidence type="ECO:0000256" key="1">
    <source>
        <dbReference type="ARBA" id="ARBA00022527"/>
    </source>
</evidence>
<keyword evidence="3 9" id="KW-0547">Nucleotide-binding</keyword>
<dbReference type="eggNOG" id="KOG0580">
    <property type="taxonomic scope" value="Eukaryota"/>
</dbReference>
<keyword evidence="1 12" id="KW-0723">Serine/threonine-protein kinase</keyword>
<dbReference type="SUPFAM" id="SSF56112">
    <property type="entry name" value="Protein kinase-like (PK-like)"/>
    <property type="match status" value="1"/>
</dbReference>
<dbReference type="Gene3D" id="1.10.510.10">
    <property type="entry name" value="Transferase(Phosphotransferase) domain 1"/>
    <property type="match status" value="1"/>
</dbReference>
<evidence type="ECO:0000256" key="3">
    <source>
        <dbReference type="ARBA" id="ARBA00022741"/>
    </source>
</evidence>
<keyword evidence="5 9" id="KW-0067">ATP-binding</keyword>
<dbReference type="InterPro" id="IPR008271">
    <property type="entry name" value="Ser/Thr_kinase_AS"/>
</dbReference>
<dbReference type="SMART" id="SM00220">
    <property type="entry name" value="S_TKc"/>
    <property type="match status" value="1"/>
</dbReference>
<feature type="domain" description="Protein kinase" evidence="15">
    <location>
        <begin position="32"/>
        <end position="281"/>
    </location>
</feature>
<feature type="binding site" evidence="9">
    <location>
        <position position="170"/>
    </location>
    <ligand>
        <name>ATP</name>
        <dbReference type="ChEBI" id="CHEBI:30616"/>
    </ligand>
</feature>
<keyword evidence="17" id="KW-1185">Reference proteome</keyword>
<dbReference type="FunCoup" id="D0MSX3">
    <property type="interactions" value="40"/>
</dbReference>
<dbReference type="HOGENOM" id="CLU_000288_63_0_1"/>
<dbReference type="PANTHER" id="PTHR24350">
    <property type="entry name" value="SERINE/THREONINE-PROTEIN KINASE IAL-RELATED"/>
    <property type="match status" value="1"/>
</dbReference>
<dbReference type="Gene3D" id="3.30.200.20">
    <property type="entry name" value="Phosphorylase Kinase, domain 1"/>
    <property type="match status" value="1"/>
</dbReference>
<dbReference type="KEGG" id="pif:PITG_00115"/>
<dbReference type="OrthoDB" id="377346at2759"/>
<dbReference type="STRING" id="403677.D0MSX3"/>
<dbReference type="EC" id="2.7.11.1" evidence="13"/>
<dbReference type="PROSITE" id="PS00108">
    <property type="entry name" value="PROTEIN_KINASE_ST"/>
    <property type="match status" value="1"/>
</dbReference>
<dbReference type="RefSeq" id="XP_002908743.1">
    <property type="nucleotide sequence ID" value="XM_002908697.1"/>
</dbReference>
<feature type="binding site" evidence="9">
    <location>
        <begin position="156"/>
        <end position="157"/>
    </location>
    <ligand>
        <name>ATP</name>
        <dbReference type="ChEBI" id="CHEBI:30616"/>
    </ligand>
</feature>
<evidence type="ECO:0000256" key="7">
    <source>
        <dbReference type="ARBA" id="ARBA00048679"/>
    </source>
</evidence>
<feature type="cross-link" description="Glycyl lysine isopeptide (Lys-Gly) (interchain with G-Cter in SUMO2)" evidence="10">
    <location>
        <position position="154"/>
    </location>
</feature>
<comment type="similarity">
    <text evidence="13">Belongs to the protein kinase superfamily. Ser/Thr protein kinase family. Aurora subfamily.</text>
</comment>
<dbReference type="GeneID" id="9476710"/>
<gene>
    <name evidence="16" type="ORF">PITG_00115</name>
</gene>
<dbReference type="PROSITE" id="PS00107">
    <property type="entry name" value="PROTEIN_KINASE_ATP"/>
    <property type="match status" value="1"/>
</dbReference>
<evidence type="ECO:0000256" key="9">
    <source>
        <dbReference type="PIRSR" id="PIRSR630616-2"/>
    </source>
</evidence>
<dbReference type="AlphaFoldDB" id="D0MSX3"/>
<dbReference type="InParanoid" id="D0MSX3"/>
<dbReference type="PROSITE" id="PS50011">
    <property type="entry name" value="PROTEIN_KINASE_DOM"/>
    <property type="match status" value="1"/>
</dbReference>
<dbReference type="GO" id="GO:0005524">
    <property type="term" value="F:ATP binding"/>
    <property type="evidence" value="ECO:0007669"/>
    <property type="project" value="UniProtKB-UniRule"/>
</dbReference>
<feature type="binding site" evidence="9 11">
    <location>
        <position position="61"/>
    </location>
    <ligand>
        <name>ATP</name>
        <dbReference type="ChEBI" id="CHEBI:30616"/>
    </ligand>
</feature>
<evidence type="ECO:0000256" key="10">
    <source>
        <dbReference type="PIRSR" id="PIRSR630616-3"/>
    </source>
</evidence>
<comment type="catalytic activity">
    <reaction evidence="6 13">
        <text>L-threonyl-[protein] + ATP = O-phospho-L-threonyl-[protein] + ADP + H(+)</text>
        <dbReference type="Rhea" id="RHEA:46608"/>
        <dbReference type="Rhea" id="RHEA-COMP:11060"/>
        <dbReference type="Rhea" id="RHEA-COMP:11605"/>
        <dbReference type="ChEBI" id="CHEBI:15378"/>
        <dbReference type="ChEBI" id="CHEBI:30013"/>
        <dbReference type="ChEBI" id="CHEBI:30616"/>
        <dbReference type="ChEBI" id="CHEBI:61977"/>
        <dbReference type="ChEBI" id="CHEBI:456216"/>
        <dbReference type="EC" id="2.7.11.1"/>
    </reaction>
</comment>
<organism evidence="16 17">
    <name type="scientific">Phytophthora infestans (strain T30-4)</name>
    <name type="common">Potato late blight agent</name>
    <dbReference type="NCBI Taxonomy" id="403677"/>
    <lineage>
        <taxon>Eukaryota</taxon>
        <taxon>Sar</taxon>
        <taxon>Stramenopiles</taxon>
        <taxon>Oomycota</taxon>
        <taxon>Peronosporomycetes</taxon>
        <taxon>Peronosporales</taxon>
        <taxon>Peronosporaceae</taxon>
        <taxon>Phytophthora</taxon>
    </lineage>
</organism>
<dbReference type="VEuPathDB" id="FungiDB:PITG_00115"/>
<dbReference type="InterPro" id="IPR000719">
    <property type="entry name" value="Prot_kinase_dom"/>
</dbReference>
<dbReference type="PIRSF" id="PIRSF000654">
    <property type="entry name" value="Integrin-linked_kinase"/>
    <property type="match status" value="1"/>
</dbReference>
<accession>D0MSX3</accession>
<sequence>MMDYEDQQTEQQREQEQEHPSQPPKAWSLSDFEIGRELGTGKFGQVYLAREKSSRMYVALKVLVKEQLKAAGVSHQLRKEVEIHSRIRHENILPLFATFQDATRVYLVMKYAGGGDLYKKMRSMPGRRFPERQAMLYTAQLACHQQHVIHRDIKPENLLLSQEGTIQLGDFGWSSANVTAANRRDTLCGTLDYLSPEMIRGEKYDESVDIWAVGIIMYELLVGKPPFEAPGQNETIELITEGQLRVPPMVSLAAKDLITRILQKLPERRLSLQEIKAHRWFAPLAIRQRSARRGGH</sequence>
<evidence type="ECO:0000256" key="2">
    <source>
        <dbReference type="ARBA" id="ARBA00022679"/>
    </source>
</evidence>
<evidence type="ECO:0000256" key="14">
    <source>
        <dbReference type="SAM" id="MobiDB-lite"/>
    </source>
</evidence>
<evidence type="ECO:0000313" key="17">
    <source>
        <dbReference type="Proteomes" id="UP000006643"/>
    </source>
</evidence>
<dbReference type="InterPro" id="IPR017441">
    <property type="entry name" value="Protein_kinase_ATP_BS"/>
</dbReference>
<dbReference type="OMA" id="YVDHWCL"/>
<dbReference type="Pfam" id="PF00069">
    <property type="entry name" value="Pkinase"/>
    <property type="match status" value="1"/>
</dbReference>
<dbReference type="InterPro" id="IPR030616">
    <property type="entry name" value="Aur-like"/>
</dbReference>